<dbReference type="RefSeq" id="XP_016237094.1">
    <property type="nucleotide sequence ID" value="XM_016378417.1"/>
</dbReference>
<accession>A0A0D2BD31</accession>
<evidence type="ECO:0000313" key="1">
    <source>
        <dbReference type="EMBL" id="KIW16878.1"/>
    </source>
</evidence>
<dbReference type="OrthoDB" id="4157426at2759"/>
<keyword evidence="2" id="KW-1185">Reference proteome</keyword>
<dbReference type="VEuPathDB" id="FungiDB:PV08_04068"/>
<protein>
    <submittedName>
        <fullName evidence="1">Uncharacterized protein</fullName>
    </submittedName>
</protein>
<reference evidence="1 2" key="1">
    <citation type="submission" date="2015-01" db="EMBL/GenBank/DDBJ databases">
        <title>The Genome Sequence of Exophiala spinifera CBS89968.</title>
        <authorList>
            <consortium name="The Broad Institute Genomics Platform"/>
            <person name="Cuomo C."/>
            <person name="de Hoog S."/>
            <person name="Gorbushina A."/>
            <person name="Stielow B."/>
            <person name="Teixiera M."/>
            <person name="Abouelleil A."/>
            <person name="Chapman S.B."/>
            <person name="Priest M."/>
            <person name="Young S.K."/>
            <person name="Wortman J."/>
            <person name="Nusbaum C."/>
            <person name="Birren B."/>
        </authorList>
    </citation>
    <scope>NUCLEOTIDE SEQUENCE [LARGE SCALE GENOMIC DNA]</scope>
    <source>
        <strain evidence="1 2">CBS 89968</strain>
    </source>
</reference>
<organism evidence="1 2">
    <name type="scientific">Exophiala spinifera</name>
    <dbReference type="NCBI Taxonomy" id="91928"/>
    <lineage>
        <taxon>Eukaryota</taxon>
        <taxon>Fungi</taxon>
        <taxon>Dikarya</taxon>
        <taxon>Ascomycota</taxon>
        <taxon>Pezizomycotina</taxon>
        <taxon>Eurotiomycetes</taxon>
        <taxon>Chaetothyriomycetidae</taxon>
        <taxon>Chaetothyriales</taxon>
        <taxon>Herpotrichiellaceae</taxon>
        <taxon>Exophiala</taxon>
    </lineage>
</organism>
<dbReference type="Proteomes" id="UP000053328">
    <property type="component" value="Unassembled WGS sequence"/>
</dbReference>
<dbReference type="STRING" id="91928.A0A0D2BD31"/>
<dbReference type="EMBL" id="KN847494">
    <property type="protein sequence ID" value="KIW16878.1"/>
    <property type="molecule type" value="Genomic_DNA"/>
</dbReference>
<dbReference type="GeneID" id="27331151"/>
<evidence type="ECO:0000313" key="2">
    <source>
        <dbReference type="Proteomes" id="UP000053328"/>
    </source>
</evidence>
<sequence>MHEDSKRKGGLCPLDFALGWPAGLKTLLRFGHDPRSALELSIYFGDLESTRILLGADGFALAINPLIVHGASVQEIQEIQECVIDALKAKREQLRTIGLENSAAGELQLSDFLGQETVPNPKGVVMWNDLRRKGVEVRRELFPGRATTVFAYLDSESRLDFAERLYNAGFESVDGAEKTVGTPLLNLVSQTSLGTGSSYDLVAWLLKKQASPYFGADGSFPSMLFYFAILYDSLRSDQRFSTEILPLTSSLCNPMCTDDCSCYCSSLGGCLPAHKLWTCDPCRSSHGRCQSTNRAVLSLRLQEWLIFSQLDELVTSMYLDEICRLEIFDRLGLAHTCCTAFGGLYVKRKTVDEEKRMELHDEDAVLIEQLELIMQEYKRLKGGCTETLLEFWGKWWARIDMILPELSPKERCRRKSLERDFCHFNDDLSIAEFQKEAHKLSELRAATEENALRNLGYYGWDFSDVIRTHLRCL</sequence>
<name>A0A0D2BD31_9EURO</name>
<gene>
    <name evidence="1" type="ORF">PV08_04068</name>
</gene>
<dbReference type="AlphaFoldDB" id="A0A0D2BD31"/>
<dbReference type="HOGENOM" id="CLU_577510_0_0_1"/>
<proteinExistence type="predicted"/>